<dbReference type="KEGG" id="vg:65099506"/>
<evidence type="ECO:0000313" key="3">
    <source>
        <dbReference type="EMBL" id="AJG42985.1"/>
    </source>
</evidence>
<keyword evidence="2" id="KW-1133">Transmembrane helix</keyword>
<feature type="transmembrane region" description="Helical" evidence="2">
    <location>
        <begin position="215"/>
        <end position="243"/>
    </location>
</feature>
<proteinExistence type="inferred from homology"/>
<name>A0A0R5YD91_9GAMA</name>
<feature type="transmembrane region" description="Helical" evidence="2">
    <location>
        <begin position="12"/>
        <end position="39"/>
    </location>
</feature>
<dbReference type="EMBL" id="KP136799">
    <property type="protein sequence ID" value="AJG42985.1"/>
    <property type="molecule type" value="Genomic_DNA"/>
</dbReference>
<dbReference type="InterPro" id="IPR006727">
    <property type="entry name" value="Herpes_BMRF2"/>
</dbReference>
<organism evidence="3 4">
    <name type="scientific">phocid gammaherpesvirus 3</name>
    <dbReference type="NCBI Taxonomy" id="2560643"/>
    <lineage>
        <taxon>Viruses</taxon>
        <taxon>Duplodnaviria</taxon>
        <taxon>Heunggongvirae</taxon>
        <taxon>Peploviricota</taxon>
        <taxon>Herviviricetes</taxon>
        <taxon>Herpesvirales</taxon>
        <taxon>Orthoherpesviridae</taxon>
        <taxon>Gammaherpesvirinae</taxon>
        <taxon>Percavirus</taxon>
        <taxon>Percavirus phocidgamma3</taxon>
    </lineage>
</organism>
<evidence type="ECO:0000256" key="2">
    <source>
        <dbReference type="SAM" id="Phobius"/>
    </source>
</evidence>
<reference evidence="3" key="1">
    <citation type="submission" date="2014-11" db="EMBL/GenBank/DDBJ databases">
        <title>Gammaherpesviruses are widespread among seal species in Canada.</title>
        <authorList>
            <person name="Bellehumeur C."/>
            <person name="Nielsen O."/>
            <person name="Measures L."/>
            <person name="Harwood L."/>
            <person name="Boyle B."/>
            <person name="Gagnon C.A."/>
        </authorList>
    </citation>
    <scope>NUCLEOTIDE SEQUENCE [LARGE SCALE GENOMIC DNA]</scope>
    <source>
        <strain evidence="3">FMV04-1493874</strain>
    </source>
</reference>
<feature type="transmembrane region" description="Helical" evidence="2">
    <location>
        <begin position="51"/>
        <end position="69"/>
    </location>
</feature>
<dbReference type="GeneID" id="65099506"/>
<feature type="transmembrane region" description="Helical" evidence="2">
    <location>
        <begin position="108"/>
        <end position="130"/>
    </location>
</feature>
<feature type="transmembrane region" description="Helical" evidence="2">
    <location>
        <begin position="249"/>
        <end position="267"/>
    </location>
</feature>
<feature type="transmembrane region" description="Helical" evidence="2">
    <location>
        <begin position="299"/>
        <end position="323"/>
    </location>
</feature>
<keyword evidence="4" id="KW-1185">Reference proteome</keyword>
<evidence type="ECO:0000313" key="4">
    <source>
        <dbReference type="Proteomes" id="UP000296355"/>
    </source>
</evidence>
<keyword evidence="2" id="KW-0472">Membrane</keyword>
<feature type="transmembrane region" description="Helical" evidence="2">
    <location>
        <begin position="335"/>
        <end position="358"/>
    </location>
</feature>
<dbReference type="Pfam" id="PF04633">
    <property type="entry name" value="Herpes_BMRF2"/>
    <property type="match status" value="1"/>
</dbReference>
<dbReference type="RefSeq" id="YP_010084516.1">
    <property type="nucleotide sequence ID" value="NC_055139.1"/>
</dbReference>
<evidence type="ECO:0008006" key="5">
    <source>
        <dbReference type="Google" id="ProtNLM"/>
    </source>
</evidence>
<keyword evidence="2" id="KW-0812">Transmembrane</keyword>
<sequence>MKEDHVSECPSLRVTVATFWTGCLCSTTFLWCYIFRALLTFTLFETVASSIYSWYMLILYIAMMIMCSWRYNQALHDTLPMIGWVNMLITTLTFACCSYRLLSEYTVPFLFISNATLLCLLVPTTIEVVYLCQTILHNYFEAGFYLAVIVYYGLVATGAFETPIFLVPFSVYICIGMYAFSYLKTSQEYYNALEKYRAIFVCGGKKFITFKASDILYVIAKEITFSLLLCICINAVIVAAAIHTDVLRALGSYVFLMYFGAFCCGGLKKPSHTLTVCFAISACISASLLFGIYSKDVLASTVLFLLCFFFYVNALNCEFAIMLQKLHKGVNAPKIVLFFNLLCNFFVSLNLMITLKLFQ</sequence>
<accession>A0A0R5YD91</accession>
<feature type="transmembrane region" description="Helical" evidence="2">
    <location>
        <begin position="81"/>
        <end position="102"/>
    </location>
</feature>
<feature type="transmembrane region" description="Helical" evidence="2">
    <location>
        <begin position="166"/>
        <end position="183"/>
    </location>
</feature>
<protein>
    <recommendedName>
        <fullName evidence="5">Envelope protein UL43</fullName>
    </recommendedName>
</protein>
<dbReference type="Proteomes" id="UP000296355">
    <property type="component" value="Segment"/>
</dbReference>
<evidence type="ECO:0000256" key="1">
    <source>
        <dbReference type="ARBA" id="ARBA00008716"/>
    </source>
</evidence>
<feature type="transmembrane region" description="Helical" evidence="2">
    <location>
        <begin position="142"/>
        <end position="160"/>
    </location>
</feature>
<comment type="similarity">
    <text evidence="1">Belongs to the herpesviridae BMRF2 family.</text>
</comment>
<feature type="transmembrane region" description="Helical" evidence="2">
    <location>
        <begin position="274"/>
        <end position="293"/>
    </location>
</feature>